<proteinExistence type="predicted"/>
<dbReference type="PROSITE" id="PS00108">
    <property type="entry name" value="PROTEIN_KINASE_ST"/>
    <property type="match status" value="1"/>
</dbReference>
<dbReference type="Gene3D" id="2.40.50.170">
    <property type="entry name" value="Cysteine proteinases. Chain C"/>
    <property type="match status" value="1"/>
</dbReference>
<dbReference type="GO" id="GO:0007165">
    <property type="term" value="P:signal transduction"/>
    <property type="evidence" value="ECO:0000318"/>
    <property type="project" value="GO_Central"/>
</dbReference>
<dbReference type="Proteomes" id="UP000006882">
    <property type="component" value="Chromosome G3"/>
</dbReference>
<evidence type="ECO:0000313" key="3">
    <source>
        <dbReference type="Proteomes" id="UP000006882"/>
    </source>
</evidence>
<dbReference type="SMART" id="SM00220">
    <property type="entry name" value="S_TKc"/>
    <property type="match status" value="1"/>
</dbReference>
<gene>
    <name evidence="2" type="ORF">PRUPE_3G119300</name>
</gene>
<dbReference type="SUPFAM" id="SSF54001">
    <property type="entry name" value="Cysteine proteinases"/>
    <property type="match status" value="1"/>
</dbReference>
<dbReference type="STRING" id="3760.A0A251PZ06"/>
<sequence>MKRKVDEKLDEENHSMCSHGVHWSRGKLIGKGSYGFVFLATPRKPTKDEHSRGMLNLREMMAVKSAKVSASESIKHESDVLLEIKGCPFIIECLGEETTATDKGDMVYNLLLEFASGGTLDGLIHKSKGHKLSEYDVRRYTRSVLEGIQHIHKYDYVHCDLKPDNILLVPTTTTSSGGTSFVAKIADFGLAKKTKVNYSRWRGTPRYLSPEAFINNKQDQSSDIWSLGCIVFEMLTGKSPWDLKPGYNPNNFPDVLMFDHLRTCKLPTGISDMARDFLKSCLAMNSRERLTAESLLSHPFVAQPQSSKEGHTKIAFVWALLKVSNNVRTHNARNMICKRKVHSTTMWSLWGEEGYIRMQRDVDAAEGLCGIAMSASYPTA</sequence>
<dbReference type="InterPro" id="IPR000719">
    <property type="entry name" value="Prot_kinase_dom"/>
</dbReference>
<dbReference type="Gene3D" id="1.10.510.10">
    <property type="entry name" value="Transferase(Phosphotransferase) domain 1"/>
    <property type="match status" value="1"/>
</dbReference>
<dbReference type="AlphaFoldDB" id="A0A251PZ06"/>
<dbReference type="PROSITE" id="PS50011">
    <property type="entry name" value="PROTEIN_KINASE_DOM"/>
    <property type="match status" value="1"/>
</dbReference>
<reference evidence="2 3" key="1">
    <citation type="journal article" date="2013" name="Nat. Genet.">
        <title>The high-quality draft genome of peach (Prunus persica) identifies unique patterns of genetic diversity, domestication and genome evolution.</title>
        <authorList>
            <consortium name="International Peach Genome Initiative"/>
            <person name="Verde I."/>
            <person name="Abbott A.G."/>
            <person name="Scalabrin S."/>
            <person name="Jung S."/>
            <person name="Shu S."/>
            <person name="Marroni F."/>
            <person name="Zhebentyayeva T."/>
            <person name="Dettori M.T."/>
            <person name="Grimwood J."/>
            <person name="Cattonaro F."/>
            <person name="Zuccolo A."/>
            <person name="Rossini L."/>
            <person name="Jenkins J."/>
            <person name="Vendramin E."/>
            <person name="Meisel L.A."/>
            <person name="Decroocq V."/>
            <person name="Sosinski B."/>
            <person name="Prochnik S."/>
            <person name="Mitros T."/>
            <person name="Policriti A."/>
            <person name="Cipriani G."/>
            <person name="Dondini L."/>
            <person name="Ficklin S."/>
            <person name="Goodstein D.M."/>
            <person name="Xuan P."/>
            <person name="Del Fabbro C."/>
            <person name="Aramini V."/>
            <person name="Copetti D."/>
            <person name="Gonzalez S."/>
            <person name="Horner D.S."/>
            <person name="Falchi R."/>
            <person name="Lucas S."/>
            <person name="Mica E."/>
            <person name="Maldonado J."/>
            <person name="Lazzari B."/>
            <person name="Bielenberg D."/>
            <person name="Pirona R."/>
            <person name="Miculan M."/>
            <person name="Barakat A."/>
            <person name="Testolin R."/>
            <person name="Stella A."/>
            <person name="Tartarini S."/>
            <person name="Tonutti P."/>
            <person name="Arus P."/>
            <person name="Orellana A."/>
            <person name="Wells C."/>
            <person name="Main D."/>
            <person name="Vizzotto G."/>
            <person name="Silva H."/>
            <person name="Salamini F."/>
            <person name="Schmutz J."/>
            <person name="Morgante M."/>
            <person name="Rokhsar D.S."/>
        </authorList>
    </citation>
    <scope>NUCLEOTIDE SEQUENCE [LARGE SCALE GENOMIC DNA]</scope>
    <source>
        <strain evidence="3">cv. Nemared</strain>
    </source>
</reference>
<dbReference type="SUPFAM" id="SSF56112">
    <property type="entry name" value="Protein kinase-like (PK-like)"/>
    <property type="match status" value="1"/>
</dbReference>
<dbReference type="GO" id="GO:0005524">
    <property type="term" value="F:ATP binding"/>
    <property type="evidence" value="ECO:0007669"/>
    <property type="project" value="InterPro"/>
</dbReference>
<dbReference type="InterPro" id="IPR038765">
    <property type="entry name" value="Papain-like_cys_pep_sf"/>
</dbReference>
<dbReference type="InterPro" id="IPR008271">
    <property type="entry name" value="Ser/Thr_kinase_AS"/>
</dbReference>
<dbReference type="Pfam" id="PF00069">
    <property type="entry name" value="Pkinase"/>
    <property type="match status" value="1"/>
</dbReference>
<accession>A0A251PZ06</accession>
<dbReference type="Gramene" id="ONI16748">
    <property type="protein sequence ID" value="ONI16748"/>
    <property type="gene ID" value="PRUPE_3G119300"/>
</dbReference>
<dbReference type="InterPro" id="IPR052751">
    <property type="entry name" value="Plant_MAPKKK"/>
</dbReference>
<dbReference type="Gene3D" id="3.30.200.20">
    <property type="entry name" value="Phosphorylase Kinase, domain 1"/>
    <property type="match status" value="1"/>
</dbReference>
<dbReference type="InterPro" id="IPR011009">
    <property type="entry name" value="Kinase-like_dom_sf"/>
</dbReference>
<feature type="domain" description="Protein kinase" evidence="1">
    <location>
        <begin position="23"/>
        <end position="301"/>
    </location>
</feature>
<organism evidence="2 3">
    <name type="scientific">Prunus persica</name>
    <name type="common">Peach</name>
    <name type="synonym">Amygdalus persica</name>
    <dbReference type="NCBI Taxonomy" id="3760"/>
    <lineage>
        <taxon>Eukaryota</taxon>
        <taxon>Viridiplantae</taxon>
        <taxon>Streptophyta</taxon>
        <taxon>Embryophyta</taxon>
        <taxon>Tracheophyta</taxon>
        <taxon>Spermatophyta</taxon>
        <taxon>Magnoliopsida</taxon>
        <taxon>eudicotyledons</taxon>
        <taxon>Gunneridae</taxon>
        <taxon>Pentapetalae</taxon>
        <taxon>rosids</taxon>
        <taxon>fabids</taxon>
        <taxon>Rosales</taxon>
        <taxon>Rosaceae</taxon>
        <taxon>Amygdaloideae</taxon>
        <taxon>Amygdaleae</taxon>
        <taxon>Prunus</taxon>
    </lineage>
</organism>
<evidence type="ECO:0000313" key="2">
    <source>
        <dbReference type="EMBL" id="ONI16748.1"/>
    </source>
</evidence>
<protein>
    <recommendedName>
        <fullName evidence="1">Protein kinase domain-containing protein</fullName>
    </recommendedName>
</protein>
<dbReference type="PANTHER" id="PTHR48011">
    <property type="entry name" value="CCR4-NOT TRANSCRIPTIONAL COMPLEX SUBUNIT CAF120-RELATED"/>
    <property type="match status" value="1"/>
</dbReference>
<evidence type="ECO:0000259" key="1">
    <source>
        <dbReference type="PROSITE" id="PS50011"/>
    </source>
</evidence>
<keyword evidence="3" id="KW-1185">Reference proteome</keyword>
<dbReference type="EMBL" id="CM007653">
    <property type="protein sequence ID" value="ONI16748.1"/>
    <property type="molecule type" value="Genomic_DNA"/>
</dbReference>
<dbReference type="GO" id="GO:0004672">
    <property type="term" value="F:protein kinase activity"/>
    <property type="evidence" value="ECO:0000318"/>
    <property type="project" value="GO_Central"/>
</dbReference>
<dbReference type="PANTHER" id="PTHR48011:SF56">
    <property type="entry name" value="PROTEIN KINASE DOMAIN-CONTAINING PROTEIN"/>
    <property type="match status" value="1"/>
</dbReference>
<name>A0A251PZ06_PRUPE</name>
<dbReference type="eggNOG" id="KOG0198">
    <property type="taxonomic scope" value="Eukaryota"/>
</dbReference>